<evidence type="ECO:0000256" key="15">
    <source>
        <dbReference type="ARBA" id="ARBA00023136"/>
    </source>
</evidence>
<reference evidence="27 28" key="1">
    <citation type="submission" date="2012-08" db="EMBL/GenBank/DDBJ databases">
        <title>Oryza genome evolution.</title>
        <authorList>
            <person name="Wing R.A."/>
        </authorList>
    </citation>
    <scope>NUCLEOTIDE SEQUENCE</scope>
</reference>
<keyword evidence="5" id="KW-1003">Cell membrane</keyword>
<reference evidence="27" key="3">
    <citation type="submission" date="2015-04" db="UniProtKB">
        <authorList>
            <consortium name="EnsemblPlants"/>
        </authorList>
    </citation>
    <scope>IDENTIFICATION</scope>
</reference>
<dbReference type="InterPro" id="IPR029044">
    <property type="entry name" value="Nucleotide-diphossugar_trans"/>
</dbReference>
<evidence type="ECO:0000256" key="16">
    <source>
        <dbReference type="ARBA" id="ARBA00023288"/>
    </source>
</evidence>
<feature type="transmembrane region" description="Helical" evidence="25">
    <location>
        <begin position="22"/>
        <end position="51"/>
    </location>
</feature>
<comment type="function">
    <text evidence="21">Probable mannan synthase which consists of a 4-beta-mannosyltransferase activity on mannan using GDP-mannose. The beta-1,4-mannan product is the backbone for galactomannan synthesis by galactomannan galactosyltransferase. Galactomannan is a noncellulosic polysaccharides of plant cell wall.</text>
</comment>
<evidence type="ECO:0000256" key="17">
    <source>
        <dbReference type="ARBA" id="ARBA00023316"/>
    </source>
</evidence>
<evidence type="ECO:0000256" key="3">
    <source>
        <dbReference type="ARBA" id="ARBA00008684"/>
    </source>
</evidence>
<dbReference type="InterPro" id="IPR001245">
    <property type="entry name" value="Ser-Thr/Tyr_kinase_cat_dom"/>
</dbReference>
<dbReference type="InterPro" id="IPR000719">
    <property type="entry name" value="Prot_kinase_dom"/>
</dbReference>
<sequence length="815" mass="91746">MKMMRAAWQAVRCKVLVPTLQLAVYVCVAMSLMLFVERLYMALVVTGLWLFRRRRRRIIRKDTDDDLEANAHPMVLVQIPMFNEKQVYRLSIGAACGLTWPSEKLLIQVLDDSTDSAIREMVERECMRWAGKGVNIRYENRRNRSGYKAGAMREGLEKPYARECEFVAVLDADFQPDADFLVRTVRVLVGDPSVALVQARWRFVNADECLLTRMQEMSLDYHFSVEQEVGWAWHGFFGFNGTAGVWRVSAVEDAGGWKERTTVEDMDLSVRATLRGRWRFVYAGDVCVRNELPSTLRAYRYQQHRWSCGPANLFRKMFRDVLLSRVTPWPKKLHLLYSFFFLRKLVAHLLTFGFYCLVIPSCVLLQGVWLPKYVALYVPALITLLNAACTPRSWHLIVFWILFENVMSMHRSKATLVGLLEATRANEWVVTEKLGNTTTDAAVMHVSNKPKTRSSGRGFHVAEMPALARAGPHAAVVSYRHRRVAEEILKIGKGKVTARAFTYGELSEATGGFRAESVLGEGGFGPVYRGRLSLNGKEVDAAVKQLDRNGMQGTREFLVEVLMLSLLEHPNLVTLLGYCTDAEHRMLVYEYMPRGSLEDHLLDLPPGAAALDWTTRMRIAQGAARGLEHLHDAARPPVIFRDFKASNILLDASFQARLSDFGLARVGPVGDKTHVSTRVMGTYGYCAPEYALTGKLTTCSDVYSFGVVFLEMVTGRRAIDMSRPADQQNLVQWAAPRFKDKKRFAEMADPLLHGAYPTKGLYQALAIAAMCLQEDASMRPAISDVVTALEYLTLAGATSDAAPRPQNPPHHPDAT</sequence>
<dbReference type="GO" id="GO:0005524">
    <property type="term" value="F:ATP binding"/>
    <property type="evidence" value="ECO:0007669"/>
    <property type="project" value="UniProtKB-KW"/>
</dbReference>
<evidence type="ECO:0000256" key="2">
    <source>
        <dbReference type="ARBA" id="ARBA00004653"/>
    </source>
</evidence>
<dbReference type="Gramene" id="LPERR09G16430.1">
    <property type="protein sequence ID" value="LPERR09G16430.1"/>
    <property type="gene ID" value="LPERR09G16430"/>
</dbReference>
<dbReference type="InterPro" id="IPR011009">
    <property type="entry name" value="Kinase-like_dom_sf"/>
</dbReference>
<dbReference type="PANTHER" id="PTHR32044:SF64">
    <property type="entry name" value="OS09G0572500 PROTEIN"/>
    <property type="match status" value="1"/>
</dbReference>
<dbReference type="Pfam" id="PF07714">
    <property type="entry name" value="PK_Tyr_Ser-Thr"/>
    <property type="match status" value="1"/>
</dbReference>
<evidence type="ECO:0000256" key="24">
    <source>
        <dbReference type="ARBA" id="ARBA00076024"/>
    </source>
</evidence>
<evidence type="ECO:0000256" key="6">
    <source>
        <dbReference type="ARBA" id="ARBA00022527"/>
    </source>
</evidence>
<dbReference type="FunFam" id="3.90.550.10:FF:000057">
    <property type="entry name" value="Glycosyltransferase-like protein, family 2"/>
    <property type="match status" value="1"/>
</dbReference>
<proteinExistence type="inferred from homology"/>
<dbReference type="GO" id="GO:0004674">
    <property type="term" value="F:protein serine/threonine kinase activity"/>
    <property type="evidence" value="ECO:0007669"/>
    <property type="project" value="UniProtKB-KW"/>
</dbReference>
<evidence type="ECO:0000256" key="25">
    <source>
        <dbReference type="SAM" id="Phobius"/>
    </source>
</evidence>
<evidence type="ECO:0000256" key="7">
    <source>
        <dbReference type="ARBA" id="ARBA00022676"/>
    </source>
</evidence>
<keyword evidence="17" id="KW-0961">Cell wall biogenesis/degradation</keyword>
<dbReference type="PROSITE" id="PS50011">
    <property type="entry name" value="PROTEIN_KINASE_DOM"/>
    <property type="match status" value="1"/>
</dbReference>
<accession>A0A0D9XH44</accession>
<dbReference type="Gene3D" id="3.30.200.20">
    <property type="entry name" value="Phosphorylase Kinase, domain 1"/>
    <property type="match status" value="1"/>
</dbReference>
<evidence type="ECO:0000256" key="19">
    <source>
        <dbReference type="ARBA" id="ARBA00048679"/>
    </source>
</evidence>
<dbReference type="FunFam" id="1.10.510.10:FF:000032">
    <property type="entry name" value="Serine/threonine-protein kinase PBS1"/>
    <property type="match status" value="1"/>
</dbReference>
<dbReference type="GO" id="GO:0005886">
    <property type="term" value="C:plasma membrane"/>
    <property type="evidence" value="ECO:0007669"/>
    <property type="project" value="UniProtKB-SubCell"/>
</dbReference>
<dbReference type="Proteomes" id="UP000032180">
    <property type="component" value="Chromosome 9"/>
</dbReference>
<dbReference type="AlphaFoldDB" id="A0A0D9XH44"/>
<evidence type="ECO:0000313" key="27">
    <source>
        <dbReference type="EnsemblPlants" id="LPERR09G16430.1"/>
    </source>
</evidence>
<keyword evidence="11" id="KW-0418">Kinase</keyword>
<evidence type="ECO:0000256" key="13">
    <source>
        <dbReference type="ARBA" id="ARBA00022989"/>
    </source>
</evidence>
<organism evidence="27 28">
    <name type="scientific">Leersia perrieri</name>
    <dbReference type="NCBI Taxonomy" id="77586"/>
    <lineage>
        <taxon>Eukaryota</taxon>
        <taxon>Viridiplantae</taxon>
        <taxon>Streptophyta</taxon>
        <taxon>Embryophyta</taxon>
        <taxon>Tracheophyta</taxon>
        <taxon>Spermatophyta</taxon>
        <taxon>Magnoliopsida</taxon>
        <taxon>Liliopsida</taxon>
        <taxon>Poales</taxon>
        <taxon>Poaceae</taxon>
        <taxon>BOP clade</taxon>
        <taxon>Oryzoideae</taxon>
        <taxon>Oryzeae</taxon>
        <taxon>Oryzinae</taxon>
        <taxon>Leersia</taxon>
    </lineage>
</organism>
<evidence type="ECO:0000256" key="1">
    <source>
        <dbReference type="ARBA" id="ARBA00004193"/>
    </source>
</evidence>
<evidence type="ECO:0000256" key="20">
    <source>
        <dbReference type="ARBA" id="ARBA00051800"/>
    </source>
</evidence>
<comment type="catalytic activity">
    <reaction evidence="19">
        <text>L-seryl-[protein] + ATP = O-phospho-L-seryl-[protein] + ADP + H(+)</text>
        <dbReference type="Rhea" id="RHEA:17989"/>
        <dbReference type="Rhea" id="RHEA-COMP:9863"/>
        <dbReference type="Rhea" id="RHEA-COMP:11604"/>
        <dbReference type="ChEBI" id="CHEBI:15378"/>
        <dbReference type="ChEBI" id="CHEBI:29999"/>
        <dbReference type="ChEBI" id="CHEBI:30616"/>
        <dbReference type="ChEBI" id="CHEBI:83421"/>
        <dbReference type="ChEBI" id="CHEBI:456216"/>
        <dbReference type="EC" id="2.7.11.1"/>
    </reaction>
</comment>
<dbReference type="InterPro" id="IPR001173">
    <property type="entry name" value="Glyco_trans_2-like"/>
</dbReference>
<keyword evidence="8" id="KW-0808">Transferase</keyword>
<feature type="transmembrane region" description="Helical" evidence="25">
    <location>
        <begin position="376"/>
        <end position="403"/>
    </location>
</feature>
<dbReference type="CDD" id="cd14066">
    <property type="entry name" value="STKc_IRAK"/>
    <property type="match status" value="1"/>
</dbReference>
<keyword evidence="10" id="KW-0547">Nucleotide-binding</keyword>
<feature type="transmembrane region" description="Helical" evidence="25">
    <location>
        <begin position="345"/>
        <end position="370"/>
    </location>
</feature>
<dbReference type="EnsemblPlants" id="LPERR09G16430.1">
    <property type="protein sequence ID" value="LPERR09G16430.1"/>
    <property type="gene ID" value="LPERR09G16430"/>
</dbReference>
<reference evidence="28" key="2">
    <citation type="submission" date="2013-12" db="EMBL/GenBank/DDBJ databases">
        <authorList>
            <person name="Yu Y."/>
            <person name="Lee S."/>
            <person name="de Baynast K."/>
            <person name="Wissotski M."/>
            <person name="Liu L."/>
            <person name="Talag J."/>
            <person name="Goicoechea J."/>
            <person name="Angelova A."/>
            <person name="Jetty R."/>
            <person name="Kudrna D."/>
            <person name="Golser W."/>
            <person name="Rivera L."/>
            <person name="Zhang J."/>
            <person name="Wing R."/>
        </authorList>
    </citation>
    <scope>NUCLEOTIDE SEQUENCE</scope>
</reference>
<dbReference type="Pfam" id="PF13632">
    <property type="entry name" value="Glyco_trans_2_3"/>
    <property type="match status" value="1"/>
</dbReference>
<comment type="similarity">
    <text evidence="22">Belongs to the glycosyltransferase 2 family. Plant cellulose synthase-like A subfamily.</text>
</comment>
<dbReference type="Gene3D" id="3.90.550.10">
    <property type="entry name" value="Spore Coat Polysaccharide Biosynthesis Protein SpsA, Chain A"/>
    <property type="match status" value="1"/>
</dbReference>
<comment type="subcellular location">
    <subcellularLocation>
        <location evidence="1">Cell membrane</location>
        <topology evidence="1">Lipid-anchor</topology>
    </subcellularLocation>
    <subcellularLocation>
        <location evidence="2">Golgi apparatus membrane</location>
        <topology evidence="2">Multi-pass membrane protein</topology>
    </subcellularLocation>
</comment>
<keyword evidence="9 25" id="KW-0812">Transmembrane</keyword>
<dbReference type="HOGENOM" id="CLU_346608_0_0_1"/>
<dbReference type="SUPFAM" id="SSF53448">
    <property type="entry name" value="Nucleotide-diphospho-sugar transferases"/>
    <property type="match status" value="1"/>
</dbReference>
<evidence type="ECO:0000256" key="18">
    <source>
        <dbReference type="ARBA" id="ARBA00047899"/>
    </source>
</evidence>
<dbReference type="eggNOG" id="KOG1187">
    <property type="taxonomic scope" value="Eukaryota"/>
</dbReference>
<evidence type="ECO:0000256" key="5">
    <source>
        <dbReference type="ARBA" id="ARBA00022475"/>
    </source>
</evidence>
<keyword evidence="6" id="KW-0723">Serine/threonine-protein kinase</keyword>
<evidence type="ECO:0000256" key="11">
    <source>
        <dbReference type="ARBA" id="ARBA00022777"/>
    </source>
</evidence>
<evidence type="ECO:0000256" key="8">
    <source>
        <dbReference type="ARBA" id="ARBA00022679"/>
    </source>
</evidence>
<keyword evidence="28" id="KW-1185">Reference proteome</keyword>
<dbReference type="PANTHER" id="PTHR32044">
    <property type="entry name" value="GLUCOMANNAN 4-BETA-MANNOSYLTRANSFERASE 9"/>
    <property type="match status" value="1"/>
</dbReference>
<dbReference type="FunFam" id="3.30.200.20:FF:000244">
    <property type="entry name" value="Serine/threonine-protein kinase CDL1-like"/>
    <property type="match status" value="1"/>
</dbReference>
<dbReference type="STRING" id="77586.A0A0D9XH44"/>
<dbReference type="GO" id="GO:0071555">
    <property type="term" value="P:cell wall organization"/>
    <property type="evidence" value="ECO:0007669"/>
    <property type="project" value="UniProtKB-KW"/>
</dbReference>
<evidence type="ECO:0000256" key="12">
    <source>
        <dbReference type="ARBA" id="ARBA00022840"/>
    </source>
</evidence>
<dbReference type="Gene3D" id="1.10.510.10">
    <property type="entry name" value="Transferase(Phosphotransferase) domain 1"/>
    <property type="match status" value="1"/>
</dbReference>
<evidence type="ECO:0000256" key="4">
    <source>
        <dbReference type="ARBA" id="ARBA00012513"/>
    </source>
</evidence>
<keyword evidence="15 25" id="KW-0472">Membrane</keyword>
<keyword evidence="7" id="KW-0328">Glycosyltransferase</keyword>
<evidence type="ECO:0000256" key="14">
    <source>
        <dbReference type="ARBA" id="ARBA00023034"/>
    </source>
</evidence>
<comment type="catalytic activity">
    <reaction evidence="18">
        <text>L-threonyl-[protein] + ATP = O-phospho-L-threonyl-[protein] + ADP + H(+)</text>
        <dbReference type="Rhea" id="RHEA:46608"/>
        <dbReference type="Rhea" id="RHEA-COMP:11060"/>
        <dbReference type="Rhea" id="RHEA-COMP:11605"/>
        <dbReference type="ChEBI" id="CHEBI:15378"/>
        <dbReference type="ChEBI" id="CHEBI:30013"/>
        <dbReference type="ChEBI" id="CHEBI:30616"/>
        <dbReference type="ChEBI" id="CHEBI:61977"/>
        <dbReference type="ChEBI" id="CHEBI:456216"/>
        <dbReference type="EC" id="2.7.11.1"/>
    </reaction>
</comment>
<evidence type="ECO:0000256" key="23">
    <source>
        <dbReference type="ARBA" id="ARBA00066505"/>
    </source>
</evidence>
<evidence type="ECO:0000313" key="28">
    <source>
        <dbReference type="Proteomes" id="UP000032180"/>
    </source>
</evidence>
<keyword evidence="16" id="KW-0449">Lipoprotein</keyword>
<dbReference type="EC" id="2.7.11.1" evidence="4"/>
<evidence type="ECO:0000259" key="26">
    <source>
        <dbReference type="PROSITE" id="PS50011"/>
    </source>
</evidence>
<evidence type="ECO:0000256" key="10">
    <source>
        <dbReference type="ARBA" id="ARBA00022741"/>
    </source>
</evidence>
<dbReference type="GO" id="GO:0051753">
    <property type="term" value="F:mannan synthase activity"/>
    <property type="evidence" value="ECO:0007669"/>
    <property type="project" value="TreeGrafter"/>
</dbReference>
<dbReference type="GO" id="GO:0000139">
    <property type="term" value="C:Golgi membrane"/>
    <property type="evidence" value="ECO:0007669"/>
    <property type="project" value="UniProtKB-SubCell"/>
</dbReference>
<feature type="domain" description="Protein kinase" evidence="26">
    <location>
        <begin position="513"/>
        <end position="792"/>
    </location>
</feature>
<evidence type="ECO:0000256" key="22">
    <source>
        <dbReference type="ARBA" id="ARBA00060879"/>
    </source>
</evidence>
<comment type="similarity">
    <text evidence="3">Belongs to the protein kinase superfamily. Ser/Thr protein kinase family.</text>
</comment>
<name>A0A0D9XH44_9ORYZ</name>
<protein>
    <recommendedName>
        <fullName evidence="24">Glucomannan synthase</fullName>
        <ecNumber evidence="23">2.4.1.32</ecNumber>
        <ecNumber evidence="4">2.7.11.1</ecNumber>
    </recommendedName>
</protein>
<comment type="catalytic activity">
    <reaction evidence="20">
        <text>GDP-mannose + (glucomannan)n = GDP + (glucomannan)n+1.</text>
        <dbReference type="EC" id="2.4.1.32"/>
    </reaction>
</comment>
<dbReference type="SUPFAM" id="SSF56112">
    <property type="entry name" value="Protein kinase-like (PK-like)"/>
    <property type="match status" value="1"/>
</dbReference>
<evidence type="ECO:0000256" key="21">
    <source>
        <dbReference type="ARBA" id="ARBA00056537"/>
    </source>
</evidence>
<evidence type="ECO:0000256" key="9">
    <source>
        <dbReference type="ARBA" id="ARBA00022692"/>
    </source>
</evidence>
<keyword evidence="13 25" id="KW-1133">Transmembrane helix</keyword>
<keyword evidence="12" id="KW-0067">ATP-binding</keyword>
<keyword evidence="14" id="KW-0333">Golgi apparatus</keyword>
<dbReference type="GO" id="GO:0047259">
    <property type="term" value="F:glucomannan 4-beta-mannosyltransferase activity"/>
    <property type="evidence" value="ECO:0007669"/>
    <property type="project" value="UniProtKB-EC"/>
</dbReference>
<dbReference type="EC" id="2.4.1.32" evidence="23"/>